<dbReference type="GO" id="GO:0008610">
    <property type="term" value="P:lipid biosynthetic process"/>
    <property type="evidence" value="ECO:0007669"/>
    <property type="project" value="TreeGrafter"/>
</dbReference>
<name>A0A1H3BCC3_9PSEU</name>
<dbReference type="InterPro" id="IPR029058">
    <property type="entry name" value="AB_hydrolase_fold"/>
</dbReference>
<dbReference type="STRING" id="418495.SAMN05216215_1010137"/>
<dbReference type="EMBL" id="FNOK01000010">
    <property type="protein sequence ID" value="SDX39348.1"/>
    <property type="molecule type" value="Genomic_DNA"/>
</dbReference>
<protein>
    <submittedName>
        <fullName evidence="3">Surfactin synthase thioesterase subunit</fullName>
    </submittedName>
</protein>
<feature type="domain" description="Thioesterase" evidence="2">
    <location>
        <begin position="30"/>
        <end position="238"/>
    </location>
</feature>
<organism evidence="3 4">
    <name type="scientific">Saccharopolyspora shandongensis</name>
    <dbReference type="NCBI Taxonomy" id="418495"/>
    <lineage>
        <taxon>Bacteria</taxon>
        <taxon>Bacillati</taxon>
        <taxon>Actinomycetota</taxon>
        <taxon>Actinomycetes</taxon>
        <taxon>Pseudonocardiales</taxon>
        <taxon>Pseudonocardiaceae</taxon>
        <taxon>Saccharopolyspora</taxon>
    </lineage>
</organism>
<dbReference type="Pfam" id="PF00975">
    <property type="entry name" value="Thioesterase"/>
    <property type="match status" value="1"/>
</dbReference>
<proteinExistence type="inferred from homology"/>
<evidence type="ECO:0000259" key="2">
    <source>
        <dbReference type="Pfam" id="PF00975"/>
    </source>
</evidence>
<dbReference type="Gene3D" id="3.40.50.1820">
    <property type="entry name" value="alpha/beta hydrolase"/>
    <property type="match status" value="1"/>
</dbReference>
<dbReference type="RefSeq" id="WP_245761122.1">
    <property type="nucleotide sequence ID" value="NZ_FNOK01000010.1"/>
</dbReference>
<dbReference type="PANTHER" id="PTHR11487">
    <property type="entry name" value="THIOESTERASE"/>
    <property type="match status" value="1"/>
</dbReference>
<keyword evidence="4" id="KW-1185">Reference proteome</keyword>
<dbReference type="InterPro" id="IPR001031">
    <property type="entry name" value="Thioesterase"/>
</dbReference>
<comment type="similarity">
    <text evidence="1">Belongs to the thioesterase family.</text>
</comment>
<dbReference type="PANTHER" id="PTHR11487:SF0">
    <property type="entry name" value="S-ACYL FATTY ACID SYNTHASE THIOESTERASE, MEDIUM CHAIN"/>
    <property type="match status" value="1"/>
</dbReference>
<gene>
    <name evidence="3" type="ORF">SAMN05216215_1010137</name>
</gene>
<dbReference type="AlphaFoldDB" id="A0A1H3BCC3"/>
<accession>A0A1H3BCC3</accession>
<reference evidence="4" key="1">
    <citation type="submission" date="2016-10" db="EMBL/GenBank/DDBJ databases">
        <authorList>
            <person name="Varghese N."/>
            <person name="Submissions S."/>
        </authorList>
    </citation>
    <scope>NUCLEOTIDE SEQUENCE [LARGE SCALE GENOMIC DNA]</scope>
    <source>
        <strain evidence="4">CGMCC 4.3530</strain>
    </source>
</reference>
<dbReference type="Proteomes" id="UP000199529">
    <property type="component" value="Unassembled WGS sequence"/>
</dbReference>
<dbReference type="SUPFAM" id="SSF53474">
    <property type="entry name" value="alpha/beta-Hydrolases"/>
    <property type="match status" value="1"/>
</dbReference>
<evidence type="ECO:0000313" key="3">
    <source>
        <dbReference type="EMBL" id="SDX39348.1"/>
    </source>
</evidence>
<evidence type="ECO:0000313" key="4">
    <source>
        <dbReference type="Proteomes" id="UP000199529"/>
    </source>
</evidence>
<dbReference type="InterPro" id="IPR012223">
    <property type="entry name" value="TEII"/>
</dbReference>
<sequence length="259" mass="28718">MSADVPVATPRKARPPRWFLRPPGSEAAARLFCLPYSGCGASMYRNWPAMVEGLEICPIQLPGRENRLRERPHETYQQLAAEVIDAIGPHLDRPFGFFGHCGSALSSYEIAVQLARSGGPVPTCVFVSSQVAPQEGPFGSYLEMDDVELAEEVRRLIRELGGVEPREDLVRLSLRVMRADVDANAKYRMAEAVRLPCRVSAIGWKDDVNIRPDQMTGWRDCGRTVFRLLGGSHFTFLQAPADLREVLLADMDLPLTAAP</sequence>
<evidence type="ECO:0000256" key="1">
    <source>
        <dbReference type="ARBA" id="ARBA00007169"/>
    </source>
</evidence>